<evidence type="ECO:0000313" key="3">
    <source>
        <dbReference type="Proteomes" id="UP000568380"/>
    </source>
</evidence>
<proteinExistence type="predicted"/>
<feature type="domain" description="Aminoglycoside phosphotransferase" evidence="1">
    <location>
        <begin position="33"/>
        <end position="239"/>
    </location>
</feature>
<keyword evidence="3" id="KW-1185">Reference proteome</keyword>
<evidence type="ECO:0000259" key="1">
    <source>
        <dbReference type="Pfam" id="PF01636"/>
    </source>
</evidence>
<comment type="caution">
    <text evidence="2">The sequence shown here is derived from an EMBL/GenBank/DDBJ whole genome shotgun (WGS) entry which is preliminary data.</text>
</comment>
<gene>
    <name evidence="2" type="ORF">HNR40_003554</name>
</gene>
<dbReference type="InterPro" id="IPR011009">
    <property type="entry name" value="Kinase-like_dom_sf"/>
</dbReference>
<dbReference type="AlphaFoldDB" id="A0A7W8A330"/>
<protein>
    <recommendedName>
        <fullName evidence="1">Aminoglycoside phosphotransferase domain-containing protein</fullName>
    </recommendedName>
</protein>
<dbReference type="EMBL" id="JACHIN010000004">
    <property type="protein sequence ID" value="MBB5078079.1"/>
    <property type="molecule type" value="Genomic_DNA"/>
</dbReference>
<dbReference type="Proteomes" id="UP000568380">
    <property type="component" value="Unassembled WGS sequence"/>
</dbReference>
<sequence length="320" mass="34797">MLIETAERVAREFELGEVAAEPVYAARGELGLIWRVDTDRGSWAVKESLIEVAEHDAAADVAFQRAAAASGVVLPAPVVDRGGRVILRARPYDLRVYEWADLAAGEITAAQLGVATASVHRVRHAARGPVSEWFAAPLGADGWAGIAGISRRQEWEDALHAWLDDLVAVDAIVVAPDPARVTTCHRDLNEENLRMSTAGVLTVLDWENCGPAVPAWELAAIVARDPEVYRAYVAAGGPARVTRPEDFSMRVAVQGHLLEFYARRATDPTETEENRARSRARLGEMLTRPLTLERISAVLEGLRDHHAHSVGHHAQPDGCA</sequence>
<dbReference type="Pfam" id="PF01636">
    <property type="entry name" value="APH"/>
    <property type="match status" value="1"/>
</dbReference>
<dbReference type="SUPFAM" id="SSF56112">
    <property type="entry name" value="Protein kinase-like (PK-like)"/>
    <property type="match status" value="1"/>
</dbReference>
<organism evidence="2 3">
    <name type="scientific">Nonomuraea endophytica</name>
    <dbReference type="NCBI Taxonomy" id="714136"/>
    <lineage>
        <taxon>Bacteria</taxon>
        <taxon>Bacillati</taxon>
        <taxon>Actinomycetota</taxon>
        <taxon>Actinomycetes</taxon>
        <taxon>Streptosporangiales</taxon>
        <taxon>Streptosporangiaceae</taxon>
        <taxon>Nonomuraea</taxon>
    </lineage>
</organism>
<dbReference type="Gene3D" id="3.90.1200.10">
    <property type="match status" value="1"/>
</dbReference>
<accession>A0A7W8A330</accession>
<dbReference type="RefSeq" id="WP_184962486.1">
    <property type="nucleotide sequence ID" value="NZ_JACHIN010000004.1"/>
</dbReference>
<reference evidence="2 3" key="1">
    <citation type="submission" date="2020-08" db="EMBL/GenBank/DDBJ databases">
        <title>Genomic Encyclopedia of Type Strains, Phase IV (KMG-IV): sequencing the most valuable type-strain genomes for metagenomic binning, comparative biology and taxonomic classification.</title>
        <authorList>
            <person name="Goeker M."/>
        </authorList>
    </citation>
    <scope>NUCLEOTIDE SEQUENCE [LARGE SCALE GENOMIC DNA]</scope>
    <source>
        <strain evidence="2 3">DSM 45385</strain>
    </source>
</reference>
<dbReference type="InterPro" id="IPR002575">
    <property type="entry name" value="Aminoglycoside_PTrfase"/>
</dbReference>
<evidence type="ECO:0000313" key="2">
    <source>
        <dbReference type="EMBL" id="MBB5078079.1"/>
    </source>
</evidence>
<name>A0A7W8A330_9ACTN</name>